<evidence type="ECO:0000313" key="1">
    <source>
        <dbReference type="EMBL" id="QRO77361.1"/>
    </source>
</evidence>
<accession>A0A892I775</accession>
<protein>
    <submittedName>
        <fullName evidence="1">Uncharacterized protein</fullName>
    </submittedName>
</protein>
<organism evidence="1 2">
    <name type="scientific">Burkholderia dolosa</name>
    <dbReference type="NCBI Taxonomy" id="152500"/>
    <lineage>
        <taxon>Bacteria</taxon>
        <taxon>Pseudomonadati</taxon>
        <taxon>Pseudomonadota</taxon>
        <taxon>Betaproteobacteria</taxon>
        <taxon>Burkholderiales</taxon>
        <taxon>Burkholderiaceae</taxon>
        <taxon>Burkholderia</taxon>
        <taxon>Burkholderia cepacia complex</taxon>
    </lineage>
</organism>
<keyword evidence="2" id="KW-1185">Reference proteome</keyword>
<proteinExistence type="predicted"/>
<evidence type="ECO:0000313" key="2">
    <source>
        <dbReference type="Proteomes" id="UP000625568"/>
    </source>
</evidence>
<name>A0A892I775_9BURK</name>
<gene>
    <name evidence="1" type="ORF">I6K02_00010</name>
</gene>
<reference evidence="1 2" key="1">
    <citation type="submission" date="2021-02" db="EMBL/GenBank/DDBJ databases">
        <title>FDA dAtabase for Regulatory Grade micrObial Sequences (FDA-ARGOS): Supporting development and validation of Infectious Disease Dx tests.</title>
        <authorList>
            <person name="Minogue T."/>
            <person name="Wolcott M."/>
            <person name="Wasieloski L."/>
            <person name="Aguilar W."/>
            <person name="Moore D."/>
            <person name="Jaissle J."/>
            <person name="Tallon L."/>
            <person name="Sadzewicz L."/>
            <person name="Zhao X."/>
            <person name="Boylan J."/>
            <person name="Ott S."/>
            <person name="Bowen H."/>
            <person name="Vavikolanu K."/>
            <person name="Mehta A."/>
            <person name="Aluvathingal J."/>
            <person name="Nadendla S."/>
            <person name="Yan Y."/>
            <person name="Sichtig H."/>
        </authorList>
    </citation>
    <scope>NUCLEOTIDE SEQUENCE [LARGE SCALE GENOMIC DNA]</scope>
    <source>
        <strain evidence="1 2">FDAARGOS_1272</strain>
    </source>
</reference>
<dbReference type="RefSeq" id="WP_158380475.1">
    <property type="nucleotide sequence ID" value="NZ_CABVPR010000022.1"/>
</dbReference>
<dbReference type="EMBL" id="CP069482">
    <property type="protein sequence ID" value="QRO77361.1"/>
    <property type="molecule type" value="Genomic_DNA"/>
</dbReference>
<dbReference type="GeneID" id="93128165"/>
<sequence>MKSSVVERRRAFAAVPVALLSARAGSRILHRRVLKYGLNARLQAARVRAATTFRG</sequence>
<dbReference type="Proteomes" id="UP000625568">
    <property type="component" value="Chromosome 1"/>
</dbReference>
<dbReference type="AlphaFoldDB" id="A0A892I775"/>